<name>A0A1W1W2F1_9FIRM</name>
<dbReference type="STRING" id="698762.SAMN00808754_3010"/>
<evidence type="ECO:0000313" key="2">
    <source>
        <dbReference type="EMBL" id="SMB99650.1"/>
    </source>
</evidence>
<dbReference type="Gene3D" id="3.40.1190.20">
    <property type="match status" value="1"/>
</dbReference>
<gene>
    <name evidence="2" type="ORF">SAMN00808754_3010</name>
</gene>
<reference evidence="2 3" key="1">
    <citation type="submission" date="2017-04" db="EMBL/GenBank/DDBJ databases">
        <authorList>
            <person name="Afonso C.L."/>
            <person name="Miller P.J."/>
            <person name="Scott M.A."/>
            <person name="Spackman E."/>
            <person name="Goraichik I."/>
            <person name="Dimitrov K.M."/>
            <person name="Suarez D.L."/>
            <person name="Swayne D.E."/>
        </authorList>
    </citation>
    <scope>NUCLEOTIDE SEQUENCE [LARGE SCALE GENOMIC DNA]</scope>
    <source>
        <strain evidence="2 3">ToBE</strain>
    </source>
</reference>
<sequence length="298" mass="32119">MILIVGTVPTEDLDLVQGKVVKVGDSLKVQDYAFPCGQGTGAMISACLAVTSALGVEPPHALLAGDIGRGQGTRRLYQYLIEHVRELKPRILALHYCLPIVRLIQKLCEALEYCQPRPLLVADAGAMYAAKAGGMAPQFDIFTPDPSEMAFLADPEAAHPAYVSRHLFDTETQQVPELIKKAYTNGGAAKILLVKGAIDYIATEGRVMARIEEPCVPELECIGGTGDTITGMIVALTGAGWDPLKAAIISAQINRLAGKMAGATPATPVARLIEYIPVVLKAHNPNYLERRFLQYDRN</sequence>
<evidence type="ECO:0000313" key="3">
    <source>
        <dbReference type="Proteomes" id="UP000192569"/>
    </source>
</evidence>
<dbReference type="Pfam" id="PF01256">
    <property type="entry name" value="Carb_kinase"/>
    <property type="match status" value="1"/>
</dbReference>
<accession>A0A1W1W2F1</accession>
<keyword evidence="2" id="KW-0418">Kinase</keyword>
<dbReference type="GO" id="GO:0016301">
    <property type="term" value="F:kinase activity"/>
    <property type="evidence" value="ECO:0007669"/>
    <property type="project" value="UniProtKB-KW"/>
</dbReference>
<evidence type="ECO:0000259" key="1">
    <source>
        <dbReference type="Pfam" id="PF01256"/>
    </source>
</evidence>
<proteinExistence type="predicted"/>
<feature type="domain" description="YjeF C-terminal" evidence="1">
    <location>
        <begin position="115"/>
        <end position="274"/>
    </location>
</feature>
<dbReference type="Proteomes" id="UP000192569">
    <property type="component" value="Chromosome I"/>
</dbReference>
<dbReference type="GO" id="GO:0016836">
    <property type="term" value="F:hydro-lyase activity"/>
    <property type="evidence" value="ECO:0007669"/>
    <property type="project" value="InterPro"/>
</dbReference>
<keyword evidence="3" id="KW-1185">Reference proteome</keyword>
<dbReference type="SUPFAM" id="SSF53613">
    <property type="entry name" value="Ribokinase-like"/>
    <property type="match status" value="1"/>
</dbReference>
<organism evidence="2 3">
    <name type="scientific">Thermanaeromonas toyohensis ToBE</name>
    <dbReference type="NCBI Taxonomy" id="698762"/>
    <lineage>
        <taxon>Bacteria</taxon>
        <taxon>Bacillati</taxon>
        <taxon>Bacillota</taxon>
        <taxon>Clostridia</taxon>
        <taxon>Neomoorellales</taxon>
        <taxon>Neomoorellaceae</taxon>
        <taxon>Thermanaeromonas</taxon>
    </lineage>
</organism>
<dbReference type="RefSeq" id="WP_231967823.1">
    <property type="nucleotide sequence ID" value="NZ_LT838272.1"/>
</dbReference>
<dbReference type="InterPro" id="IPR029056">
    <property type="entry name" value="Ribokinase-like"/>
</dbReference>
<keyword evidence="2" id="KW-0808">Transferase</keyword>
<dbReference type="AlphaFoldDB" id="A0A1W1W2F1"/>
<protein>
    <submittedName>
        <fullName evidence="2">Carbohydrate kinase</fullName>
    </submittedName>
</protein>
<dbReference type="InterPro" id="IPR000631">
    <property type="entry name" value="CARKD"/>
</dbReference>
<dbReference type="EMBL" id="LT838272">
    <property type="protein sequence ID" value="SMB99650.1"/>
    <property type="molecule type" value="Genomic_DNA"/>
</dbReference>